<evidence type="ECO:0000256" key="4">
    <source>
        <dbReference type="ARBA" id="ARBA00023004"/>
    </source>
</evidence>
<dbReference type="STRING" id="518637.EUBIFOR_01172"/>
<dbReference type="UniPathway" id="UPA00056">
    <property type="reaction ID" value="UER00096"/>
</dbReference>
<feature type="binding site" evidence="7">
    <location>
        <position position="317"/>
    </location>
    <ligand>
        <name>[4Fe-4S] cluster</name>
        <dbReference type="ChEBI" id="CHEBI:49883"/>
    </ligand>
</feature>
<organism evidence="10 11">
    <name type="scientific">Holdemanella biformis DSM 3989</name>
    <dbReference type="NCBI Taxonomy" id="518637"/>
    <lineage>
        <taxon>Bacteria</taxon>
        <taxon>Bacillati</taxon>
        <taxon>Bacillota</taxon>
        <taxon>Erysipelotrichia</taxon>
        <taxon>Erysipelotrichales</taxon>
        <taxon>Erysipelotrichaceae</taxon>
        <taxon>Holdemanella</taxon>
    </lineage>
</organism>
<evidence type="ECO:0000259" key="9">
    <source>
        <dbReference type="Pfam" id="PF26540"/>
    </source>
</evidence>
<dbReference type="InterPro" id="IPR058578">
    <property type="entry name" value="IspG_TIM"/>
</dbReference>
<dbReference type="eggNOG" id="COG0821">
    <property type="taxonomic scope" value="Bacteria"/>
</dbReference>
<gene>
    <name evidence="7 10" type="primary">ispG</name>
    <name evidence="10" type="ORF">EUBIFOR_01172</name>
</gene>
<dbReference type="Gene3D" id="3.30.413.10">
    <property type="entry name" value="Sulfite Reductase Hemoprotein, domain 1"/>
    <property type="match status" value="1"/>
</dbReference>
<dbReference type="HAMAP" id="MF_00159">
    <property type="entry name" value="IspG"/>
    <property type="match status" value="1"/>
</dbReference>
<dbReference type="InterPro" id="IPR058579">
    <property type="entry name" value="IspG_C"/>
</dbReference>
<keyword evidence="6 7" id="KW-0414">Isoprene biosynthesis</keyword>
<sequence>MKWKKKKERRILEIWRMTMNRTQTRQVQVKNLEIGHNNHVIIQSMCNIETKKADEVAKQILNLEKMGCELIRVSCMDMEDAKAIKDIKKQIHIPLVADIHFDYRLALACIEAGADKIRLNPGNIGSRENVEKVVKACKEKHIPIRIGINGGSLEKDIHEKYGKPTAQGMIESAKRHVKILEDLDFYDTVLSFKSSDPLLCIEAYRLAAKTFDYPLHLGVTEAGTTMTSAIKSSLALGTLLNEGIGNTIRISVNGAPEKEIPIVKELLKDCKLIKNVPNLIACPTCGRTQWDMEPVVNEIESYLQTIHKEVTVAIMGCAVNGPGEAKHADIAIAGGKKEGLLIKKGEIIEKIPQDQIVARLKEEIDKF</sequence>
<keyword evidence="1 7" id="KW-0004">4Fe-4S</keyword>
<protein>
    <recommendedName>
        <fullName evidence="7">4-hydroxy-3-methylbut-2-en-1-yl diphosphate synthase (flavodoxin)</fullName>
        <ecNumber evidence="7">1.17.7.3</ecNumber>
    </recommendedName>
    <alternativeName>
        <fullName evidence="7">1-hydroxy-2-methyl-2-(E)-butenyl 4-diphosphate synthase</fullName>
    </alternativeName>
</protein>
<comment type="similarity">
    <text evidence="7">Belongs to the IspG family.</text>
</comment>
<dbReference type="GO" id="GO:0046429">
    <property type="term" value="F:4-hydroxy-3-methylbut-2-en-1-yl diphosphate synthase activity (ferredoxin)"/>
    <property type="evidence" value="ECO:0007669"/>
    <property type="project" value="UniProtKB-UniRule"/>
</dbReference>
<reference evidence="10 11" key="1">
    <citation type="submission" date="2008-10" db="EMBL/GenBank/DDBJ databases">
        <authorList>
            <person name="Fulton L."/>
            <person name="Clifton S."/>
            <person name="Fulton B."/>
            <person name="Xu J."/>
            <person name="Minx P."/>
            <person name="Pepin K.H."/>
            <person name="Johnson M."/>
            <person name="Bhonagiri V."/>
            <person name="Nash W.E."/>
            <person name="Mardis E.R."/>
            <person name="Wilson R.K."/>
        </authorList>
    </citation>
    <scope>NUCLEOTIDE SEQUENCE [LARGE SCALE GENOMIC DNA]</scope>
    <source>
        <strain evidence="10 11">DSM 3989</strain>
    </source>
</reference>
<dbReference type="InterPro" id="IPR004588">
    <property type="entry name" value="IspG_bac-typ"/>
</dbReference>
<dbReference type="InterPro" id="IPR011005">
    <property type="entry name" value="Dihydropteroate_synth-like_sf"/>
</dbReference>
<dbReference type="PIRSF" id="PIRSF004640">
    <property type="entry name" value="IspG"/>
    <property type="match status" value="1"/>
</dbReference>
<comment type="caution">
    <text evidence="10">The sequence shown here is derived from an EMBL/GenBank/DDBJ whole genome shotgun (WGS) entry which is preliminary data.</text>
</comment>
<keyword evidence="2 7" id="KW-0479">Metal-binding</keyword>
<dbReference type="EC" id="1.17.7.3" evidence="7"/>
<name>B7CAF1_9FIRM</name>
<dbReference type="Pfam" id="PF26540">
    <property type="entry name" value="GcpE_C"/>
    <property type="match status" value="1"/>
</dbReference>
<accession>B7CAF1</accession>
<keyword evidence="4 7" id="KW-0408">Iron</keyword>
<reference evidence="10 11" key="2">
    <citation type="submission" date="2008-11" db="EMBL/GenBank/DDBJ databases">
        <title>Draft genome sequence of Eubacterium biforme (DSM 3989).</title>
        <authorList>
            <person name="Sudarsanam P."/>
            <person name="Ley R."/>
            <person name="Guruge J."/>
            <person name="Turnbaugh P.J."/>
            <person name="Mahowald M."/>
            <person name="Liep D."/>
            <person name="Gordon J."/>
        </authorList>
    </citation>
    <scope>NUCLEOTIDE SEQUENCE [LARGE SCALE GENOMIC DNA]</scope>
    <source>
        <strain evidence="10 11">DSM 3989</strain>
    </source>
</reference>
<dbReference type="NCBIfam" id="NF001540">
    <property type="entry name" value="PRK00366.1"/>
    <property type="match status" value="1"/>
</dbReference>
<dbReference type="PANTHER" id="PTHR30454:SF0">
    <property type="entry name" value="4-HYDROXY-3-METHYLBUT-2-EN-1-YL DIPHOSPHATE SYNTHASE (FERREDOXIN), CHLOROPLASTIC"/>
    <property type="match status" value="1"/>
</dbReference>
<evidence type="ECO:0000256" key="2">
    <source>
        <dbReference type="ARBA" id="ARBA00022723"/>
    </source>
</evidence>
<evidence type="ECO:0000256" key="7">
    <source>
        <dbReference type="HAMAP-Rule" id="MF_00159"/>
    </source>
</evidence>
<dbReference type="EMBL" id="ABYT01000066">
    <property type="protein sequence ID" value="EEC90247.1"/>
    <property type="molecule type" value="Genomic_DNA"/>
</dbReference>
<feature type="binding site" evidence="7">
    <location>
        <position position="324"/>
    </location>
    <ligand>
        <name>[4Fe-4S] cluster</name>
        <dbReference type="ChEBI" id="CHEBI:49883"/>
    </ligand>
</feature>
<keyword evidence="3 7" id="KW-0560">Oxidoreductase</keyword>
<feature type="domain" description="IspG TIM-barrel" evidence="8">
    <location>
        <begin position="24"/>
        <end position="262"/>
    </location>
</feature>
<dbReference type="FunFam" id="3.20.20.20:FF:000001">
    <property type="entry name" value="4-hydroxy-3-methylbut-2-en-1-yl diphosphate synthase (flavodoxin)"/>
    <property type="match status" value="1"/>
</dbReference>
<evidence type="ECO:0000256" key="3">
    <source>
        <dbReference type="ARBA" id="ARBA00023002"/>
    </source>
</evidence>
<dbReference type="PANTHER" id="PTHR30454">
    <property type="entry name" value="4-HYDROXY-3-METHYLBUT-2-EN-1-YL DIPHOSPHATE SYNTHASE"/>
    <property type="match status" value="1"/>
</dbReference>
<dbReference type="NCBIfam" id="TIGR00612">
    <property type="entry name" value="ispG_gcpE"/>
    <property type="match status" value="1"/>
</dbReference>
<evidence type="ECO:0000313" key="10">
    <source>
        <dbReference type="EMBL" id="EEC90247.1"/>
    </source>
</evidence>
<comment type="catalytic activity">
    <reaction evidence="7">
        <text>(2E)-4-hydroxy-3-methylbut-2-enyl diphosphate + oxidized [flavodoxin] + H2O + 2 H(+) = 2-C-methyl-D-erythritol 2,4-cyclic diphosphate + reduced [flavodoxin]</text>
        <dbReference type="Rhea" id="RHEA:43604"/>
        <dbReference type="Rhea" id="RHEA-COMP:10622"/>
        <dbReference type="Rhea" id="RHEA-COMP:10623"/>
        <dbReference type="ChEBI" id="CHEBI:15377"/>
        <dbReference type="ChEBI" id="CHEBI:15378"/>
        <dbReference type="ChEBI" id="CHEBI:57618"/>
        <dbReference type="ChEBI" id="CHEBI:58210"/>
        <dbReference type="ChEBI" id="CHEBI:58483"/>
        <dbReference type="ChEBI" id="CHEBI:128753"/>
        <dbReference type="EC" id="1.17.7.3"/>
    </reaction>
</comment>
<evidence type="ECO:0000256" key="5">
    <source>
        <dbReference type="ARBA" id="ARBA00023014"/>
    </source>
</evidence>
<dbReference type="InterPro" id="IPR045854">
    <property type="entry name" value="NO2/SO3_Rdtase_4Fe4S_sf"/>
</dbReference>
<evidence type="ECO:0000259" key="8">
    <source>
        <dbReference type="Pfam" id="PF04551"/>
    </source>
</evidence>
<dbReference type="SUPFAM" id="SSF56014">
    <property type="entry name" value="Nitrite and sulphite reductase 4Fe-4S domain-like"/>
    <property type="match status" value="1"/>
</dbReference>
<feature type="binding site" evidence="7">
    <location>
        <position position="285"/>
    </location>
    <ligand>
        <name>[4Fe-4S] cluster</name>
        <dbReference type="ChEBI" id="CHEBI:49883"/>
    </ligand>
</feature>
<evidence type="ECO:0000256" key="1">
    <source>
        <dbReference type="ARBA" id="ARBA00022485"/>
    </source>
</evidence>
<dbReference type="GO" id="GO:0016114">
    <property type="term" value="P:terpenoid biosynthetic process"/>
    <property type="evidence" value="ECO:0007669"/>
    <property type="project" value="InterPro"/>
</dbReference>
<dbReference type="HOGENOM" id="CLU_042258_0_0_9"/>
<dbReference type="SUPFAM" id="SSF51717">
    <property type="entry name" value="Dihydropteroate synthetase-like"/>
    <property type="match status" value="1"/>
</dbReference>
<dbReference type="Pfam" id="PF04551">
    <property type="entry name" value="GcpE"/>
    <property type="match status" value="1"/>
</dbReference>
<dbReference type="Gene3D" id="3.20.20.20">
    <property type="entry name" value="Dihydropteroate synthase-like"/>
    <property type="match status" value="1"/>
</dbReference>
<dbReference type="GO" id="GO:0005506">
    <property type="term" value="F:iron ion binding"/>
    <property type="evidence" value="ECO:0007669"/>
    <property type="project" value="InterPro"/>
</dbReference>
<keyword evidence="11" id="KW-1185">Reference proteome</keyword>
<evidence type="ECO:0000256" key="6">
    <source>
        <dbReference type="ARBA" id="ARBA00023229"/>
    </source>
</evidence>
<comment type="function">
    <text evidence="7">Converts 2C-methyl-D-erythritol 2,4-cyclodiphosphate (ME-2,4cPP) into 1-hydroxy-2-methyl-2-(E)-butenyl 4-diphosphate.</text>
</comment>
<dbReference type="GO" id="GO:0019288">
    <property type="term" value="P:isopentenyl diphosphate biosynthetic process, methylerythritol 4-phosphate pathway"/>
    <property type="evidence" value="ECO:0007669"/>
    <property type="project" value="UniProtKB-UniRule"/>
</dbReference>
<dbReference type="Proteomes" id="UP000004315">
    <property type="component" value="Unassembled WGS sequence"/>
</dbReference>
<dbReference type="GO" id="GO:0051539">
    <property type="term" value="F:4 iron, 4 sulfur cluster binding"/>
    <property type="evidence" value="ECO:0007669"/>
    <property type="project" value="UniProtKB-UniRule"/>
</dbReference>
<keyword evidence="5 7" id="KW-0411">Iron-sulfur</keyword>
<dbReference type="AlphaFoldDB" id="B7CAF1"/>
<dbReference type="InterPro" id="IPR016425">
    <property type="entry name" value="IspG_bac"/>
</dbReference>
<comment type="pathway">
    <text evidence="7">Isoprenoid biosynthesis; isopentenyl diphosphate biosynthesis via DXP pathway; isopentenyl diphosphate from 1-deoxy-D-xylulose 5-phosphate: step 5/6.</text>
</comment>
<dbReference type="GO" id="GO:0141197">
    <property type="term" value="F:4-hydroxy-3-methylbut-2-enyl-diphosphate synthase activity (flavodoxin)"/>
    <property type="evidence" value="ECO:0007669"/>
    <property type="project" value="UniProtKB-EC"/>
</dbReference>
<comment type="cofactor">
    <cofactor evidence="7">
        <name>[4Fe-4S] cluster</name>
        <dbReference type="ChEBI" id="CHEBI:49883"/>
    </cofactor>
    <text evidence="7">Binds 1 [4Fe-4S] cluster.</text>
</comment>
<feature type="binding site" evidence="7">
    <location>
        <position position="282"/>
    </location>
    <ligand>
        <name>[4Fe-4S] cluster</name>
        <dbReference type="ChEBI" id="CHEBI:49883"/>
    </ligand>
</feature>
<evidence type="ECO:0000313" key="11">
    <source>
        <dbReference type="Proteomes" id="UP000004315"/>
    </source>
</evidence>
<feature type="domain" description="IspG C-terminal" evidence="9">
    <location>
        <begin position="278"/>
        <end position="366"/>
    </location>
</feature>
<proteinExistence type="inferred from homology"/>